<dbReference type="AlphaFoldDB" id="A0AAE0ZSK1"/>
<protein>
    <submittedName>
        <fullName evidence="1">Uncharacterized protein</fullName>
    </submittedName>
</protein>
<comment type="caution">
    <text evidence="1">The sequence shown here is derived from an EMBL/GenBank/DDBJ whole genome shotgun (WGS) entry which is preliminary data.</text>
</comment>
<keyword evidence="2" id="KW-1185">Reference proteome</keyword>
<proteinExistence type="predicted"/>
<organism evidence="1 2">
    <name type="scientific">Elysia crispata</name>
    <name type="common">lettuce slug</name>
    <dbReference type="NCBI Taxonomy" id="231223"/>
    <lineage>
        <taxon>Eukaryota</taxon>
        <taxon>Metazoa</taxon>
        <taxon>Spiralia</taxon>
        <taxon>Lophotrochozoa</taxon>
        <taxon>Mollusca</taxon>
        <taxon>Gastropoda</taxon>
        <taxon>Heterobranchia</taxon>
        <taxon>Euthyneura</taxon>
        <taxon>Panpulmonata</taxon>
        <taxon>Sacoglossa</taxon>
        <taxon>Placobranchoidea</taxon>
        <taxon>Plakobranchidae</taxon>
        <taxon>Elysia</taxon>
    </lineage>
</organism>
<dbReference type="Proteomes" id="UP001283361">
    <property type="component" value="Unassembled WGS sequence"/>
</dbReference>
<gene>
    <name evidence="1" type="ORF">RRG08_018825</name>
</gene>
<reference evidence="1" key="1">
    <citation type="journal article" date="2023" name="G3 (Bethesda)">
        <title>A reference genome for the long-term kleptoplast-retaining sea slug Elysia crispata morphotype clarki.</title>
        <authorList>
            <person name="Eastman K.E."/>
            <person name="Pendleton A.L."/>
            <person name="Shaikh M.A."/>
            <person name="Suttiyut T."/>
            <person name="Ogas R."/>
            <person name="Tomko P."/>
            <person name="Gavelis G."/>
            <person name="Widhalm J.R."/>
            <person name="Wisecaver J.H."/>
        </authorList>
    </citation>
    <scope>NUCLEOTIDE SEQUENCE</scope>
    <source>
        <strain evidence="1">ECLA1</strain>
    </source>
</reference>
<evidence type="ECO:0000313" key="1">
    <source>
        <dbReference type="EMBL" id="KAK3774834.1"/>
    </source>
</evidence>
<accession>A0AAE0ZSK1</accession>
<sequence length="217" mass="24905">MQCFTYGHKYPRTTLWTKYQTPPPESYKKRPPFIPEPTKIGRPYCPDVTPYPKNILDVSFLMYKPPLEAVHRERKMDEMLEHINRVNWSCGQDAKLLGRRKSSISDSLCYSLQSTYRAHYTGYKLTKPPTVRPFRTYSVGITPCTYPKPYVPTAEHPYTLGNYFPELPNVDATERCGIHTVPLEIPAPFPGPLPKVPHVSFTGDDTRKKTKVMGIVP</sequence>
<evidence type="ECO:0000313" key="2">
    <source>
        <dbReference type="Proteomes" id="UP001283361"/>
    </source>
</evidence>
<dbReference type="EMBL" id="JAWDGP010003385">
    <property type="protein sequence ID" value="KAK3774834.1"/>
    <property type="molecule type" value="Genomic_DNA"/>
</dbReference>
<name>A0AAE0ZSK1_9GAST</name>